<accession>X0VI38</accession>
<comment type="caution">
    <text evidence="1">The sequence shown here is derived from an EMBL/GenBank/DDBJ whole genome shotgun (WGS) entry which is preliminary data.</text>
</comment>
<gene>
    <name evidence="1" type="ORF">S01H1_41229</name>
</gene>
<name>X0VI38_9ZZZZ</name>
<reference evidence="1" key="1">
    <citation type="journal article" date="2014" name="Front. Microbiol.">
        <title>High frequency of phylogenetically diverse reductive dehalogenase-homologous genes in deep subseafloor sedimentary metagenomes.</title>
        <authorList>
            <person name="Kawai M."/>
            <person name="Futagami T."/>
            <person name="Toyoda A."/>
            <person name="Takaki Y."/>
            <person name="Nishi S."/>
            <person name="Hori S."/>
            <person name="Arai W."/>
            <person name="Tsubouchi T."/>
            <person name="Morono Y."/>
            <person name="Uchiyama I."/>
            <person name="Ito T."/>
            <person name="Fujiyama A."/>
            <person name="Inagaki F."/>
            <person name="Takami H."/>
        </authorList>
    </citation>
    <scope>NUCLEOTIDE SEQUENCE</scope>
    <source>
        <strain evidence="1">Expedition CK06-06</strain>
    </source>
</reference>
<dbReference type="AlphaFoldDB" id="X0VI38"/>
<organism evidence="1">
    <name type="scientific">marine sediment metagenome</name>
    <dbReference type="NCBI Taxonomy" id="412755"/>
    <lineage>
        <taxon>unclassified sequences</taxon>
        <taxon>metagenomes</taxon>
        <taxon>ecological metagenomes</taxon>
    </lineage>
</organism>
<feature type="non-terminal residue" evidence="1">
    <location>
        <position position="266"/>
    </location>
</feature>
<protein>
    <submittedName>
        <fullName evidence="1">Uncharacterized protein</fullName>
    </submittedName>
</protein>
<evidence type="ECO:0000313" key="1">
    <source>
        <dbReference type="EMBL" id="GAG12148.1"/>
    </source>
</evidence>
<proteinExistence type="predicted"/>
<feature type="non-terminal residue" evidence="1">
    <location>
        <position position="1"/>
    </location>
</feature>
<sequence>QDNIPQVIIKFTGGNISEVDGRNNQRPYGYWEQIRDLFEKQGWPTESYHYRGLETAIQTNERFENDQRYRNELIRNTAAGRNLSTVEMLSTRNRNLPEVNDAAVQGWLGQLNRGHQTIQKDVPDRLLANPELFEDVKNRWSRYIRQHISGLGLNNMPQPRIMRDADFAAELKDSVLQYLGRRPNVNFLLRIPFALINDREIIDAARETVLASFRQQRNITNIEPYWASGSNIFDAYKNDQEILDLRRNAWADHFAERGTLDGLRRT</sequence>
<dbReference type="EMBL" id="BARS01026140">
    <property type="protein sequence ID" value="GAG12148.1"/>
    <property type="molecule type" value="Genomic_DNA"/>
</dbReference>